<dbReference type="PANTHER" id="PTHR35174:SF3">
    <property type="entry name" value="BLL7171 PROTEIN"/>
    <property type="match status" value="1"/>
</dbReference>
<dbReference type="Pfam" id="PF03795">
    <property type="entry name" value="YCII"/>
    <property type="match status" value="1"/>
</dbReference>
<reference evidence="3 4" key="1">
    <citation type="submission" date="2019-06" db="EMBL/GenBank/DDBJ databases">
        <title>Sequencing the genomes of 1000 actinobacteria strains.</title>
        <authorList>
            <person name="Klenk H.-P."/>
        </authorList>
    </citation>
    <scope>NUCLEOTIDE SEQUENCE [LARGE SCALE GENOMIC DNA]</scope>
    <source>
        <strain evidence="3 4">DSM 18607</strain>
    </source>
</reference>
<comment type="caution">
    <text evidence="3">The sequence shown here is derived from an EMBL/GenBank/DDBJ whole genome shotgun (WGS) entry which is preliminary data.</text>
</comment>
<evidence type="ECO:0000256" key="1">
    <source>
        <dbReference type="ARBA" id="ARBA00007689"/>
    </source>
</evidence>
<dbReference type="OrthoDB" id="668782at2"/>
<evidence type="ECO:0000259" key="2">
    <source>
        <dbReference type="Pfam" id="PF03795"/>
    </source>
</evidence>
<protein>
    <recommendedName>
        <fullName evidence="2">YCII-related domain-containing protein</fullName>
    </recommendedName>
</protein>
<dbReference type="InterPro" id="IPR005545">
    <property type="entry name" value="YCII"/>
</dbReference>
<dbReference type="PANTHER" id="PTHR35174">
    <property type="entry name" value="BLL7171 PROTEIN-RELATED"/>
    <property type="match status" value="1"/>
</dbReference>
<organism evidence="3 4">
    <name type="scientific">Lapillicoccus jejuensis</name>
    <dbReference type="NCBI Taxonomy" id="402171"/>
    <lineage>
        <taxon>Bacteria</taxon>
        <taxon>Bacillati</taxon>
        <taxon>Actinomycetota</taxon>
        <taxon>Actinomycetes</taxon>
        <taxon>Micrococcales</taxon>
        <taxon>Intrasporangiaceae</taxon>
        <taxon>Lapillicoccus</taxon>
    </lineage>
</organism>
<dbReference type="Proteomes" id="UP000317893">
    <property type="component" value="Unassembled WGS sequence"/>
</dbReference>
<dbReference type="RefSeq" id="WP_141848043.1">
    <property type="nucleotide sequence ID" value="NZ_BAAAPR010000004.1"/>
</dbReference>
<accession>A0A542DZN3</accession>
<name>A0A542DZN3_9MICO</name>
<evidence type="ECO:0000313" key="4">
    <source>
        <dbReference type="Proteomes" id="UP000317893"/>
    </source>
</evidence>
<dbReference type="AlphaFoldDB" id="A0A542DZN3"/>
<feature type="domain" description="YCII-related" evidence="2">
    <location>
        <begin position="1"/>
        <end position="108"/>
    </location>
</feature>
<evidence type="ECO:0000313" key="3">
    <source>
        <dbReference type="EMBL" id="TQJ08536.1"/>
    </source>
</evidence>
<proteinExistence type="inferred from homology"/>
<dbReference type="SUPFAM" id="SSF54909">
    <property type="entry name" value="Dimeric alpha+beta barrel"/>
    <property type="match status" value="1"/>
</dbReference>
<comment type="similarity">
    <text evidence="1">Belongs to the YciI family.</text>
</comment>
<dbReference type="Gene3D" id="3.30.70.1060">
    <property type="entry name" value="Dimeric alpha+beta barrel"/>
    <property type="match status" value="1"/>
</dbReference>
<gene>
    <name evidence="3" type="ORF">FB458_1626</name>
</gene>
<dbReference type="InterPro" id="IPR011008">
    <property type="entry name" value="Dimeric_a/b-barrel"/>
</dbReference>
<sequence length="128" mass="14004">MKFVVLIHSNPDPWGHPTHEFTEQGRAIPREEKERSGREFDAFLEELHAAGELVTAEALAAPAASTVYRWADGPVASEGPYAETTEHLAGFFLIDVADRARAEEVARRFAGAGDTIELRPAMWGGGED</sequence>
<dbReference type="EMBL" id="VFMN01000001">
    <property type="protein sequence ID" value="TQJ08536.1"/>
    <property type="molecule type" value="Genomic_DNA"/>
</dbReference>
<keyword evidence="4" id="KW-1185">Reference proteome</keyword>